<proteinExistence type="predicted"/>
<evidence type="ECO:0000256" key="2">
    <source>
        <dbReference type="SAM" id="MobiDB-lite"/>
    </source>
</evidence>
<sequence>MENLQQEQLKETLKELVAALETQNRHLRTIISLIGSQTGEVEEEEESHESDVGPVQNVEGNGVRLGGFITIRVAVHPTNGDETQNDRSSGGGLIQGQEVAETAIRTRSSRSRRRSQTSSNENSKSDKGRRQFYLYTSPTPGGSRNDPFTTGNATNHWNYWRPRYRNGDVFVGRGLPDYIPEWELFQSDDGKWHHIDDTDLSNPVVYDGPGQSENGVPLYIPYARAPPTREERISPVGLGHMRDQIESALGELYSVPPDGRLSLAFQMNQLRQRCEDETLTTYLAEMTKLLAALRKAGGHLEITDLDDFKGSARYRMRKEKDVWVPKLNDRGGMMPMASMPGGDNFPAGPALVAEE</sequence>
<accession>A0AAN7CBK6</accession>
<reference evidence="3" key="2">
    <citation type="submission" date="2023-05" db="EMBL/GenBank/DDBJ databases">
        <authorList>
            <consortium name="Lawrence Berkeley National Laboratory"/>
            <person name="Steindorff A."/>
            <person name="Hensen N."/>
            <person name="Bonometti L."/>
            <person name="Westerberg I."/>
            <person name="Brannstrom I.O."/>
            <person name="Guillou S."/>
            <person name="Cros-Aarteil S."/>
            <person name="Calhoun S."/>
            <person name="Haridas S."/>
            <person name="Kuo A."/>
            <person name="Mondo S."/>
            <person name="Pangilinan J."/>
            <person name="Riley R."/>
            <person name="Labutti K."/>
            <person name="Andreopoulos B."/>
            <person name="Lipzen A."/>
            <person name="Chen C."/>
            <person name="Yanf M."/>
            <person name="Daum C."/>
            <person name="Ng V."/>
            <person name="Clum A."/>
            <person name="Ohm R."/>
            <person name="Martin F."/>
            <person name="Silar P."/>
            <person name="Natvig D."/>
            <person name="Lalanne C."/>
            <person name="Gautier V."/>
            <person name="Ament-Velasquez S.L."/>
            <person name="Kruys A."/>
            <person name="Hutchinson M.I."/>
            <person name="Powell A.J."/>
            <person name="Barry K."/>
            <person name="Miller A.N."/>
            <person name="Grigoriev I.V."/>
            <person name="Debuchy R."/>
            <person name="Gladieux P."/>
            <person name="Thoren M.H."/>
            <person name="Johannesson H."/>
        </authorList>
    </citation>
    <scope>NUCLEOTIDE SEQUENCE</scope>
    <source>
        <strain evidence="3">CBS 532.94</strain>
    </source>
</reference>
<dbReference type="EMBL" id="MU860079">
    <property type="protein sequence ID" value="KAK4238935.1"/>
    <property type="molecule type" value="Genomic_DNA"/>
</dbReference>
<feature type="region of interest" description="Disordered" evidence="2">
    <location>
        <begin position="38"/>
        <end position="60"/>
    </location>
</feature>
<dbReference type="Proteomes" id="UP001303760">
    <property type="component" value="Unassembled WGS sequence"/>
</dbReference>
<gene>
    <name evidence="3" type="ORF">C8A03DRAFT_33054</name>
</gene>
<feature type="region of interest" description="Disordered" evidence="2">
    <location>
        <begin position="76"/>
        <end position="151"/>
    </location>
</feature>
<comment type="caution">
    <text evidence="3">The sequence shown here is derived from an EMBL/GenBank/DDBJ whole genome shotgun (WGS) entry which is preliminary data.</text>
</comment>
<organism evidence="3 4">
    <name type="scientific">Achaetomium macrosporum</name>
    <dbReference type="NCBI Taxonomy" id="79813"/>
    <lineage>
        <taxon>Eukaryota</taxon>
        <taxon>Fungi</taxon>
        <taxon>Dikarya</taxon>
        <taxon>Ascomycota</taxon>
        <taxon>Pezizomycotina</taxon>
        <taxon>Sordariomycetes</taxon>
        <taxon>Sordariomycetidae</taxon>
        <taxon>Sordariales</taxon>
        <taxon>Chaetomiaceae</taxon>
        <taxon>Achaetomium</taxon>
    </lineage>
</organism>
<reference evidence="3" key="1">
    <citation type="journal article" date="2023" name="Mol. Phylogenet. Evol.">
        <title>Genome-scale phylogeny and comparative genomics of the fungal order Sordariales.</title>
        <authorList>
            <person name="Hensen N."/>
            <person name="Bonometti L."/>
            <person name="Westerberg I."/>
            <person name="Brannstrom I.O."/>
            <person name="Guillou S."/>
            <person name="Cros-Aarteil S."/>
            <person name="Calhoun S."/>
            <person name="Haridas S."/>
            <person name="Kuo A."/>
            <person name="Mondo S."/>
            <person name="Pangilinan J."/>
            <person name="Riley R."/>
            <person name="LaButti K."/>
            <person name="Andreopoulos B."/>
            <person name="Lipzen A."/>
            <person name="Chen C."/>
            <person name="Yan M."/>
            <person name="Daum C."/>
            <person name="Ng V."/>
            <person name="Clum A."/>
            <person name="Steindorff A."/>
            <person name="Ohm R.A."/>
            <person name="Martin F."/>
            <person name="Silar P."/>
            <person name="Natvig D.O."/>
            <person name="Lalanne C."/>
            <person name="Gautier V."/>
            <person name="Ament-Velasquez S.L."/>
            <person name="Kruys A."/>
            <person name="Hutchinson M.I."/>
            <person name="Powell A.J."/>
            <person name="Barry K."/>
            <person name="Miller A.N."/>
            <person name="Grigoriev I.V."/>
            <person name="Debuchy R."/>
            <person name="Gladieux P."/>
            <person name="Hiltunen Thoren M."/>
            <person name="Johannesson H."/>
        </authorList>
    </citation>
    <scope>NUCLEOTIDE SEQUENCE</scope>
    <source>
        <strain evidence="3">CBS 532.94</strain>
    </source>
</reference>
<feature type="coiled-coil region" evidence="1">
    <location>
        <begin position="3"/>
        <end position="30"/>
    </location>
</feature>
<feature type="compositionally biased region" description="Polar residues" evidence="2">
    <location>
        <begin position="134"/>
        <end position="151"/>
    </location>
</feature>
<evidence type="ECO:0000256" key="1">
    <source>
        <dbReference type="SAM" id="Coils"/>
    </source>
</evidence>
<name>A0AAN7CBK6_9PEZI</name>
<evidence type="ECO:0000313" key="3">
    <source>
        <dbReference type="EMBL" id="KAK4238935.1"/>
    </source>
</evidence>
<protein>
    <submittedName>
        <fullName evidence="3">Uncharacterized protein</fullName>
    </submittedName>
</protein>
<evidence type="ECO:0000313" key="4">
    <source>
        <dbReference type="Proteomes" id="UP001303760"/>
    </source>
</evidence>
<keyword evidence="4" id="KW-1185">Reference proteome</keyword>
<feature type="non-terminal residue" evidence="3">
    <location>
        <position position="355"/>
    </location>
</feature>
<dbReference type="AlphaFoldDB" id="A0AAN7CBK6"/>
<keyword evidence="1" id="KW-0175">Coiled coil</keyword>